<dbReference type="PANTHER" id="PTHR47637">
    <property type="entry name" value="CHAPERONE SURA"/>
    <property type="match status" value="1"/>
</dbReference>
<dbReference type="GO" id="GO:0003755">
    <property type="term" value="F:peptidyl-prolyl cis-trans isomerase activity"/>
    <property type="evidence" value="ECO:0007669"/>
    <property type="project" value="UniProtKB-KW"/>
</dbReference>
<proteinExistence type="predicted"/>
<dbReference type="InterPro" id="IPR015391">
    <property type="entry name" value="SurA_N"/>
</dbReference>
<dbReference type="Proteomes" id="UP000217944">
    <property type="component" value="Unassembled WGS sequence"/>
</dbReference>
<dbReference type="InterPro" id="IPR050280">
    <property type="entry name" value="OMP_Chaperone_SurA"/>
</dbReference>
<reference evidence="5 6" key="1">
    <citation type="journal article" date="2017" name="Syst. Appl. Microbiol.">
        <title>Lebetimonas natsushimae sp. nov., a novel strictly anaerobic, moderately thermophilic chemoautotroph isolated from a deep-sea hydrothermal vent polychaete nest in the Mid-Okinawa Trough.</title>
        <authorList>
            <person name="Nagata R."/>
            <person name="Takaki Y."/>
            <person name="Tame A."/>
            <person name="Nunoura T."/>
            <person name="Muto H."/>
            <person name="Mino S."/>
            <person name="Sawayama S."/>
            <person name="Takai K."/>
            <person name="Nakagawa S."/>
        </authorList>
    </citation>
    <scope>NUCLEOTIDE SEQUENCE [LARGE SCALE GENOMIC DNA]</scope>
    <source>
        <strain evidence="5 6">HS1857</strain>
    </source>
</reference>
<dbReference type="AlphaFoldDB" id="A0A292YB87"/>
<evidence type="ECO:0000259" key="3">
    <source>
        <dbReference type="Pfam" id="PF09312"/>
    </source>
</evidence>
<keyword evidence="2" id="KW-0413">Isomerase</keyword>
<evidence type="ECO:0000313" key="5">
    <source>
        <dbReference type="EMBL" id="GAX86761.1"/>
    </source>
</evidence>
<dbReference type="EMBL" id="BDME01000001">
    <property type="protein sequence ID" value="GAX86761.1"/>
    <property type="molecule type" value="Genomic_DNA"/>
</dbReference>
<evidence type="ECO:0000256" key="1">
    <source>
        <dbReference type="ARBA" id="ARBA00022729"/>
    </source>
</evidence>
<dbReference type="OrthoDB" id="5329645at2"/>
<keyword evidence="2" id="KW-0697">Rotamase</keyword>
<organism evidence="5 6">
    <name type="scientific">Lebetimonas natsushimae</name>
    <dbReference type="NCBI Taxonomy" id="1936991"/>
    <lineage>
        <taxon>Bacteria</taxon>
        <taxon>Pseudomonadati</taxon>
        <taxon>Campylobacterota</taxon>
        <taxon>Epsilonproteobacteria</taxon>
        <taxon>Nautiliales</taxon>
        <taxon>Nautiliaceae</taxon>
        <taxon>Lebetimonas</taxon>
    </lineage>
</organism>
<dbReference type="SUPFAM" id="SSF109998">
    <property type="entry name" value="Triger factor/SurA peptide-binding domain-like"/>
    <property type="match status" value="1"/>
</dbReference>
<feature type="domain" description="Cj1289-like C-terminal" evidence="4">
    <location>
        <begin position="133"/>
        <end position="226"/>
    </location>
</feature>
<evidence type="ECO:0000256" key="2">
    <source>
        <dbReference type="ARBA" id="ARBA00023110"/>
    </source>
</evidence>
<dbReference type="Pfam" id="PF09312">
    <property type="entry name" value="SurA_N"/>
    <property type="match status" value="1"/>
</dbReference>
<keyword evidence="6" id="KW-1185">Reference proteome</keyword>
<protein>
    <submittedName>
        <fullName evidence="5">Uncharacterized protein</fullName>
    </submittedName>
</protein>
<name>A0A292YB87_9BACT</name>
<keyword evidence="1" id="KW-0732">Signal</keyword>
<accession>A0A292YB87</accession>
<comment type="caution">
    <text evidence="5">The sequence shown here is derived from an EMBL/GenBank/DDBJ whole genome shotgun (WGS) entry which is preliminary data.</text>
</comment>
<dbReference type="InterPro" id="IPR055131">
    <property type="entry name" value="Cj1289-like_C"/>
</dbReference>
<dbReference type="RefSeq" id="WP_096257935.1">
    <property type="nucleotide sequence ID" value="NZ_BDME01000001.1"/>
</dbReference>
<dbReference type="InterPro" id="IPR046357">
    <property type="entry name" value="PPIase_dom_sf"/>
</dbReference>
<sequence>MKKYILIGLLTFSLNAKVVDKVIANVEGEPITSYELQNFSKQNNLPKDKALSILIQEKLIDSEIKKRGISVDEFEIENELENVAKQNGMDLFQFKNILAGRGELEKVKKQIKNNLLKRKLFNQIVQAKLKINPDSLKDYYKKHIDEFNVFDSIQVIKYTSNNPEILKKIKNNPLMNSAVITSKTLVLNSDNMPLGMIFLFKNLKEGEYSPIFNEGMNYSMYYVVKKEGKKILPFEKVQNIIYSKIAQQKQDIILKTYFDRLKNRADIEIFN</sequence>
<gene>
    <name evidence="5" type="ORF">LNAT_P0056</name>
</gene>
<dbReference type="PANTHER" id="PTHR47637:SF1">
    <property type="entry name" value="CHAPERONE SURA"/>
    <property type="match status" value="1"/>
</dbReference>
<evidence type="ECO:0000259" key="4">
    <source>
        <dbReference type="Pfam" id="PF22506"/>
    </source>
</evidence>
<feature type="domain" description="SurA N-terminal" evidence="3">
    <location>
        <begin position="38"/>
        <end position="118"/>
    </location>
</feature>
<dbReference type="InterPro" id="IPR027304">
    <property type="entry name" value="Trigger_fact/SurA_dom_sf"/>
</dbReference>
<evidence type="ECO:0000313" key="6">
    <source>
        <dbReference type="Proteomes" id="UP000217944"/>
    </source>
</evidence>
<dbReference type="Gene3D" id="3.10.50.40">
    <property type="match status" value="1"/>
</dbReference>
<dbReference type="Pfam" id="PF22506">
    <property type="entry name" value="Cj1289-like_C"/>
    <property type="match status" value="1"/>
</dbReference>
<dbReference type="Gene3D" id="1.10.4030.10">
    <property type="entry name" value="Porin chaperone SurA, peptide-binding domain"/>
    <property type="match status" value="1"/>
</dbReference>